<keyword evidence="3" id="KW-1185">Reference proteome</keyword>
<protein>
    <submittedName>
        <fullName evidence="2">Uncharacterized protein</fullName>
    </submittedName>
</protein>
<feature type="region of interest" description="Disordered" evidence="1">
    <location>
        <begin position="1"/>
        <end position="33"/>
    </location>
</feature>
<evidence type="ECO:0000313" key="2">
    <source>
        <dbReference type="EMBL" id="KAF2111492.1"/>
    </source>
</evidence>
<feature type="compositionally biased region" description="Polar residues" evidence="1">
    <location>
        <begin position="22"/>
        <end position="33"/>
    </location>
</feature>
<evidence type="ECO:0000313" key="3">
    <source>
        <dbReference type="Proteomes" id="UP000799770"/>
    </source>
</evidence>
<dbReference type="AlphaFoldDB" id="A0A6A5YWI1"/>
<sequence length="155" mass="17435">MTDSNRESHTQGGEAVDEPSSWPHSPNHRPTNSLCPDASATFVVASYRGRLARMATFCDFPSVRLPIESHIRRLFMRLTGRSPATASHTFFRIQPARASDSSGNEMFRCFALQTSWTSLSVLSTRHRHLGVRWASAGRCPPERAPLYVPRQPIKR</sequence>
<name>A0A6A5YWI1_9PLEO</name>
<evidence type="ECO:0000256" key="1">
    <source>
        <dbReference type="SAM" id="MobiDB-lite"/>
    </source>
</evidence>
<gene>
    <name evidence="2" type="ORF">BDV96DRAFT_183920</name>
</gene>
<dbReference type="Proteomes" id="UP000799770">
    <property type="component" value="Unassembled WGS sequence"/>
</dbReference>
<organism evidence="2 3">
    <name type="scientific">Lophiotrema nucula</name>
    <dbReference type="NCBI Taxonomy" id="690887"/>
    <lineage>
        <taxon>Eukaryota</taxon>
        <taxon>Fungi</taxon>
        <taxon>Dikarya</taxon>
        <taxon>Ascomycota</taxon>
        <taxon>Pezizomycotina</taxon>
        <taxon>Dothideomycetes</taxon>
        <taxon>Pleosporomycetidae</taxon>
        <taxon>Pleosporales</taxon>
        <taxon>Lophiotremataceae</taxon>
        <taxon>Lophiotrema</taxon>
    </lineage>
</organism>
<dbReference type="EMBL" id="ML977334">
    <property type="protein sequence ID" value="KAF2111492.1"/>
    <property type="molecule type" value="Genomic_DNA"/>
</dbReference>
<proteinExistence type="predicted"/>
<accession>A0A6A5YWI1</accession>
<reference evidence="2" key="1">
    <citation type="journal article" date="2020" name="Stud. Mycol.">
        <title>101 Dothideomycetes genomes: a test case for predicting lifestyles and emergence of pathogens.</title>
        <authorList>
            <person name="Haridas S."/>
            <person name="Albert R."/>
            <person name="Binder M."/>
            <person name="Bloem J."/>
            <person name="Labutti K."/>
            <person name="Salamov A."/>
            <person name="Andreopoulos B."/>
            <person name="Baker S."/>
            <person name="Barry K."/>
            <person name="Bills G."/>
            <person name="Bluhm B."/>
            <person name="Cannon C."/>
            <person name="Castanera R."/>
            <person name="Culley D."/>
            <person name="Daum C."/>
            <person name="Ezra D."/>
            <person name="Gonzalez J."/>
            <person name="Henrissat B."/>
            <person name="Kuo A."/>
            <person name="Liang C."/>
            <person name="Lipzen A."/>
            <person name="Lutzoni F."/>
            <person name="Magnuson J."/>
            <person name="Mondo S."/>
            <person name="Nolan M."/>
            <person name="Ohm R."/>
            <person name="Pangilinan J."/>
            <person name="Park H.-J."/>
            <person name="Ramirez L."/>
            <person name="Alfaro M."/>
            <person name="Sun H."/>
            <person name="Tritt A."/>
            <person name="Yoshinaga Y."/>
            <person name="Zwiers L.-H."/>
            <person name="Turgeon B."/>
            <person name="Goodwin S."/>
            <person name="Spatafora J."/>
            <person name="Crous P."/>
            <person name="Grigoriev I."/>
        </authorList>
    </citation>
    <scope>NUCLEOTIDE SEQUENCE</scope>
    <source>
        <strain evidence="2">CBS 627.86</strain>
    </source>
</reference>